<feature type="domain" description="HECT" evidence="10">
    <location>
        <begin position="1295"/>
        <end position="1630"/>
    </location>
</feature>
<sequence>MHRVSDRSVNCLWTWMDSGYFPSLKGSSPISSPSRLKIVLETGFESEYSNSIALSCAHIVLNLYQNRFLGLAAMASPSRASHGRRRCKDPIRHSFNPEQFPNVDFQNGVPEELAAAVLRSTSDTDLVTSHCRSTLTVSTSSYTIGQTQDITLSWDIKEEVDAGDWIGMYLIDEVLSENFLDYKNRGVNGSHKGQIIWKIEASSYFVEPETKICFKYYHGVSGALRATTPCVTVKNPSAPVFKPVTTDDVPQSQGSRRLISFSLSDFQATGLKKGMFFNPDPYLKIAIHPGKHSIFPALPHHGQEKRSGIVCNTINPVWQRERFNFVSLPTDVLEIEVKDKFAKSRPIIKRFLGKLSMPVQRLLEKHAIGDRVVSYTLGRRLPTEHVSGQLQFRFEITSSIHPDDEDMSLSTEQPVAAEAQVQPQAEDTMSLDQGAPELPLDGETTSVDMPMDVESAEVEAIEEEALEAEQQTHPEEQEEVAAESREQMEQEETSRQAEETTQEEAENDSAFAEGPAESAGDSAGVEEEAISDPQPVLEEPDVDQEEGCSLRIRTTPRRKTRPCSLPVSELETVIASACGEPETPRSHYIRIHHLLHSLPSTQPGDTAGPEPDRPQDVEEQEEDEEEVATLEAHALTPNGPRRTLPRSRSHERLSDLIQMLDGDGQPLGAEGQTTGQRSPGESECDLSPVPCCSHMSQRPSGPIRAPSLDSARRSESTVFSSQDDEEEMDRVNGILGLEAETGQGAKSREPGDGSCQWEEAPDSHVQSPHGIMGNGESPVAGPSTRRECPLPCNHPAVSQLPALRPDPHHYPTIDEPLPPNWEARIDSHGRVFYVDHINRTTTWQRPTSAATPDGLRRSGSVQQMEQLNRRYQTIQRTMATERRDEESGSPRNERTANIETDSPPQSSELRRDTPCSPGHCQKITLLLQSPAVKFITHPEFFTVLHANYGAYRMFTNSSCLKHMVLKIRRDARNFERYQHNRDLVTFLNRFADAQLELPRGWEIKTDPQGKSFFVDHNSRATTFIDPRIPLQNGRLPNHLTHRQHLQRLRSYSAGEASEVSRTRGVSLLARPGNSLVAAIRTQSQQEPVPLAYNDKIVAFLRQPNIFEVLQERQPSLARNHSLKEKVHHIRTEGTQRLEKLSCDADLVMLLSLFEEDIMSYVPLASFHPGFNFSPRCSPGSSPQNSPGFLERTPLVPACCLSGESSPGQLLSSLKYCPNPAAPLCVISTFTDPKPEVWTQRARAPAPYRRDFEAKLRNFYRKLEAKGYGQGPGKIKLIVRRDHLLEGTFNQVMAYSRKELQRNKLYITFVGEEGLDYSGPSREFFFLLSQELFNPYYGLFEYSANDTYTVQISPMSAFVENHLEWFRFSGRILGLALIHQYLLDAFFTRPFYKALLRLATDLSDLEYLDEEFHQSLQWMKDNDITDVLDLTFTVNEEVFGQVTERELKSGGTNVQVTEKNKKEYIERMVKWRVERGVVQQTQALVRGFYEVVDSRLVSVFDARELELVIAGTAEIDLNDWRNNTEYRGGYHDGHIVIRWFWGAVERFNNEQRLRLLQFVTGTSSVPYEGFTALRGSNGLRRFCIEKWGKITSLPRAHTCFNRLDLPPYPSYTMLYEKLLIAVEETSTFGLDVDRVLCPFLWFVQDTTACISHLRRWTVCNGYAIVKEKPSTCFNTQGLDLRWSRSQFAHRHFTANRHGQHPFCAFMVTVIYSDLSQHVRQQPVVMQCGRVLYVNEQCSGLPMGVKTSRKGQAPKTVRFFIILFHFFRFESMAAHRTTCGKVGTLMNVKTDGPQSSVEYEDISGAGAGGFWG</sequence>
<dbReference type="InterPro" id="IPR035892">
    <property type="entry name" value="C2_domain_sf"/>
</dbReference>
<dbReference type="Pfam" id="PF18436">
    <property type="entry name" value="HECW1_helix"/>
    <property type="match status" value="1"/>
</dbReference>
<keyword evidence="4" id="KW-0808">Transferase</keyword>
<comment type="pathway">
    <text evidence="2">Protein modification; protein ubiquitination.</text>
</comment>
<dbReference type="EMBL" id="JACTAM010000002">
    <property type="protein sequence ID" value="KAI2667918.1"/>
    <property type="molecule type" value="Genomic_DNA"/>
</dbReference>
<feature type="compositionally biased region" description="Basic and acidic residues" evidence="7">
    <location>
        <begin position="482"/>
        <end position="498"/>
    </location>
</feature>
<keyword evidence="5 6" id="KW-0833">Ubl conjugation pathway</keyword>
<dbReference type="PANTHER" id="PTHR11254:SF79">
    <property type="entry name" value="E3 UBIQUITIN-PROTEIN LIGASE HECW1"/>
    <property type="match status" value="1"/>
</dbReference>
<dbReference type="EC" id="2.3.2.26" evidence="3"/>
<evidence type="ECO:0000259" key="10">
    <source>
        <dbReference type="PROSITE" id="PS50237"/>
    </source>
</evidence>
<dbReference type="SMART" id="SM00456">
    <property type="entry name" value="WW"/>
    <property type="match status" value="2"/>
</dbReference>
<dbReference type="InterPro" id="IPR050409">
    <property type="entry name" value="E3_ubiq-protein_ligase"/>
</dbReference>
<dbReference type="SUPFAM" id="SSF51045">
    <property type="entry name" value="WW domain"/>
    <property type="match status" value="2"/>
</dbReference>
<evidence type="ECO:0000259" key="9">
    <source>
        <dbReference type="PROSITE" id="PS50020"/>
    </source>
</evidence>
<dbReference type="PANTHER" id="PTHR11254">
    <property type="entry name" value="HECT DOMAIN UBIQUITIN-PROTEIN LIGASE"/>
    <property type="match status" value="1"/>
</dbReference>
<name>A0ABQ8N1C3_LABRO</name>
<evidence type="ECO:0000256" key="1">
    <source>
        <dbReference type="ARBA" id="ARBA00000885"/>
    </source>
</evidence>
<feature type="domain" description="WW" evidence="9">
    <location>
        <begin position="995"/>
        <end position="1028"/>
    </location>
</feature>
<dbReference type="Pfam" id="PF16562">
    <property type="entry name" value="HECW_N"/>
    <property type="match status" value="1"/>
</dbReference>
<feature type="compositionally biased region" description="Low complexity" evidence="7">
    <location>
        <begin position="412"/>
        <end position="426"/>
    </location>
</feature>
<feature type="compositionally biased region" description="Basic and acidic residues" evidence="7">
    <location>
        <begin position="879"/>
        <end position="896"/>
    </location>
</feature>
<reference evidence="11 12" key="1">
    <citation type="submission" date="2022-01" db="EMBL/GenBank/DDBJ databases">
        <title>A high-quality chromosome-level genome assembly of rohu carp, Labeo rohita.</title>
        <authorList>
            <person name="Arick M.A. II"/>
            <person name="Hsu C.-Y."/>
            <person name="Magbanua Z."/>
            <person name="Pechanova O."/>
            <person name="Grover C."/>
            <person name="Miller E."/>
            <person name="Thrash A."/>
            <person name="Ezzel L."/>
            <person name="Alam S."/>
            <person name="Benzie J."/>
            <person name="Hamilton M."/>
            <person name="Karsi A."/>
            <person name="Lawrence M.L."/>
            <person name="Peterson D.G."/>
        </authorList>
    </citation>
    <scope>NUCLEOTIDE SEQUENCE [LARGE SCALE GENOMIC DNA]</scope>
    <source>
        <strain evidence="12">BAU-BD-2019</strain>
        <tissue evidence="11">Blood</tissue>
    </source>
</reference>
<dbReference type="PROSITE" id="PS50004">
    <property type="entry name" value="C2"/>
    <property type="match status" value="1"/>
</dbReference>
<dbReference type="Gene3D" id="3.30.2410.10">
    <property type="entry name" value="Hect, E3 ligase catalytic domain"/>
    <property type="match status" value="1"/>
</dbReference>
<comment type="caution">
    <text evidence="11">The sequence shown here is derived from an EMBL/GenBank/DDBJ whole genome shotgun (WGS) entry which is preliminary data.</text>
</comment>
<evidence type="ECO:0000256" key="2">
    <source>
        <dbReference type="ARBA" id="ARBA00004906"/>
    </source>
</evidence>
<dbReference type="InterPro" id="IPR001202">
    <property type="entry name" value="WW_dom"/>
</dbReference>
<evidence type="ECO:0000256" key="7">
    <source>
        <dbReference type="SAM" id="MobiDB-lite"/>
    </source>
</evidence>
<dbReference type="InterPro" id="IPR032348">
    <property type="entry name" value="HECW_N"/>
</dbReference>
<dbReference type="SMART" id="SM00119">
    <property type="entry name" value="HECTc"/>
    <property type="match status" value="1"/>
</dbReference>
<dbReference type="CDD" id="cd08691">
    <property type="entry name" value="C2_NEDL1-like"/>
    <property type="match status" value="1"/>
</dbReference>
<proteinExistence type="predicted"/>
<feature type="compositionally biased region" description="Polar residues" evidence="7">
    <location>
        <begin position="859"/>
        <end position="878"/>
    </location>
</feature>
<dbReference type="InterPro" id="IPR000008">
    <property type="entry name" value="C2_dom"/>
</dbReference>
<feature type="region of interest" description="Disordered" evidence="7">
    <location>
        <begin position="594"/>
        <end position="786"/>
    </location>
</feature>
<evidence type="ECO:0000313" key="12">
    <source>
        <dbReference type="Proteomes" id="UP000830375"/>
    </source>
</evidence>
<dbReference type="Gene3D" id="2.20.70.10">
    <property type="match status" value="2"/>
</dbReference>
<dbReference type="InterPro" id="IPR040524">
    <property type="entry name" value="HECW1_helix"/>
</dbReference>
<dbReference type="InterPro" id="IPR000569">
    <property type="entry name" value="HECT_dom"/>
</dbReference>
<dbReference type="InterPro" id="IPR037795">
    <property type="entry name" value="C2_HECW"/>
</dbReference>
<dbReference type="Proteomes" id="UP000830375">
    <property type="component" value="Unassembled WGS sequence"/>
</dbReference>
<dbReference type="PROSITE" id="PS01159">
    <property type="entry name" value="WW_DOMAIN_1"/>
    <property type="match status" value="2"/>
</dbReference>
<comment type="catalytic activity">
    <reaction evidence="1">
        <text>S-ubiquitinyl-[E2 ubiquitin-conjugating enzyme]-L-cysteine + [acceptor protein]-L-lysine = [E2 ubiquitin-conjugating enzyme]-L-cysteine + N(6)-ubiquitinyl-[acceptor protein]-L-lysine.</text>
        <dbReference type="EC" id="2.3.2.26"/>
    </reaction>
</comment>
<dbReference type="Gene3D" id="2.60.40.150">
    <property type="entry name" value="C2 domain"/>
    <property type="match status" value="1"/>
</dbReference>
<dbReference type="Pfam" id="PF00168">
    <property type="entry name" value="C2"/>
    <property type="match status" value="1"/>
</dbReference>
<feature type="compositionally biased region" description="Acidic residues" evidence="7">
    <location>
        <begin position="617"/>
        <end position="628"/>
    </location>
</feature>
<accession>A0ABQ8N1C3</accession>
<dbReference type="SUPFAM" id="SSF56204">
    <property type="entry name" value="Hect, E3 ligase catalytic domain"/>
    <property type="match status" value="1"/>
</dbReference>
<feature type="domain" description="C2" evidence="8">
    <location>
        <begin position="236"/>
        <end position="372"/>
    </location>
</feature>
<dbReference type="PROSITE" id="PS50020">
    <property type="entry name" value="WW_DOMAIN_2"/>
    <property type="match status" value="2"/>
</dbReference>
<dbReference type="Gene3D" id="3.30.2160.10">
    <property type="entry name" value="Hect, E3 ligase catalytic domain"/>
    <property type="match status" value="1"/>
</dbReference>
<feature type="compositionally biased region" description="Polar residues" evidence="7">
    <location>
        <begin position="897"/>
        <end position="907"/>
    </location>
</feature>
<feature type="active site" description="Glycyl thioester intermediate" evidence="6">
    <location>
        <position position="1598"/>
    </location>
</feature>
<evidence type="ECO:0000256" key="4">
    <source>
        <dbReference type="ARBA" id="ARBA00022679"/>
    </source>
</evidence>
<protein>
    <recommendedName>
        <fullName evidence="3">HECT-type E3 ubiquitin transferase</fullName>
        <ecNumber evidence="3">2.3.2.26</ecNumber>
    </recommendedName>
</protein>
<dbReference type="CDD" id="cd00201">
    <property type="entry name" value="WW"/>
    <property type="match status" value="2"/>
</dbReference>
<feature type="region of interest" description="Disordered" evidence="7">
    <location>
        <begin position="844"/>
        <end position="916"/>
    </location>
</feature>
<evidence type="ECO:0000256" key="6">
    <source>
        <dbReference type="PROSITE-ProRule" id="PRU00104"/>
    </source>
</evidence>
<evidence type="ECO:0000256" key="5">
    <source>
        <dbReference type="ARBA" id="ARBA00022786"/>
    </source>
</evidence>
<organism evidence="11 12">
    <name type="scientific">Labeo rohita</name>
    <name type="common">Indian major carp</name>
    <name type="synonym">Cyprinus rohita</name>
    <dbReference type="NCBI Taxonomy" id="84645"/>
    <lineage>
        <taxon>Eukaryota</taxon>
        <taxon>Metazoa</taxon>
        <taxon>Chordata</taxon>
        <taxon>Craniata</taxon>
        <taxon>Vertebrata</taxon>
        <taxon>Euteleostomi</taxon>
        <taxon>Actinopterygii</taxon>
        <taxon>Neopterygii</taxon>
        <taxon>Teleostei</taxon>
        <taxon>Ostariophysi</taxon>
        <taxon>Cypriniformes</taxon>
        <taxon>Cyprinidae</taxon>
        <taxon>Labeoninae</taxon>
        <taxon>Labeonini</taxon>
        <taxon>Labeo</taxon>
    </lineage>
</organism>
<dbReference type="SUPFAM" id="SSF49562">
    <property type="entry name" value="C2 domain (Calcium/lipid-binding domain, CaLB)"/>
    <property type="match status" value="1"/>
</dbReference>
<gene>
    <name evidence="11" type="ORF">H4Q32_004527</name>
</gene>
<dbReference type="SMART" id="SM00239">
    <property type="entry name" value="C2"/>
    <property type="match status" value="1"/>
</dbReference>
<feature type="domain" description="WW" evidence="9">
    <location>
        <begin position="815"/>
        <end position="848"/>
    </location>
</feature>
<dbReference type="Gene3D" id="2.60.40.2840">
    <property type="match status" value="1"/>
</dbReference>
<keyword evidence="12" id="KW-1185">Reference proteome</keyword>
<evidence type="ECO:0000313" key="11">
    <source>
        <dbReference type="EMBL" id="KAI2667918.1"/>
    </source>
</evidence>
<dbReference type="InterPro" id="IPR035983">
    <property type="entry name" value="Hect_E3_ubiquitin_ligase"/>
</dbReference>
<dbReference type="InterPro" id="IPR036020">
    <property type="entry name" value="WW_dom_sf"/>
</dbReference>
<dbReference type="Gene3D" id="3.90.1750.10">
    <property type="entry name" value="Hect, E3 ligase catalytic domains"/>
    <property type="match status" value="1"/>
</dbReference>
<evidence type="ECO:0000259" key="8">
    <source>
        <dbReference type="PROSITE" id="PS50004"/>
    </source>
</evidence>
<dbReference type="Pfam" id="PF00632">
    <property type="entry name" value="HECT"/>
    <property type="match status" value="1"/>
</dbReference>
<dbReference type="CDD" id="cd00078">
    <property type="entry name" value="HECTc"/>
    <property type="match status" value="1"/>
</dbReference>
<feature type="region of interest" description="Disordered" evidence="7">
    <location>
        <begin position="467"/>
        <end position="565"/>
    </location>
</feature>
<dbReference type="PROSITE" id="PS50237">
    <property type="entry name" value="HECT"/>
    <property type="match status" value="1"/>
</dbReference>
<evidence type="ECO:0000256" key="3">
    <source>
        <dbReference type="ARBA" id="ARBA00012485"/>
    </source>
</evidence>
<dbReference type="Pfam" id="PF00397">
    <property type="entry name" value="WW"/>
    <property type="match status" value="2"/>
</dbReference>
<feature type="region of interest" description="Disordered" evidence="7">
    <location>
        <begin position="401"/>
        <end position="447"/>
    </location>
</feature>